<dbReference type="EMBL" id="CP134146">
    <property type="protein sequence ID" value="WNC69339.1"/>
    <property type="molecule type" value="Genomic_DNA"/>
</dbReference>
<sequence>MTTKSIISFAILSAAMLSTSAPVFAQEEVKSATPEWPINVPAVPKKFDWILLKNGELVAGDIISMYQDKVEFDSDEFGIVTIKMKDIAQLRSKDVMSIRLDNDEIHEGQLLITEDKVTFIDKPTVSIPRSTLLTVAASEHSDESLWDGNISLGMNFKSGNSERFDYTLQANARRLTSTSRTMLSYTGIFAEVEDPDTGDTVKTEENHRLNASYDWYYSRKFFFRLPSFEYYTNEFTNIEHQVTLGVAAGYIIYDEPDSKWDVYAGPSVQYTTFDHVAENEKEDDTTPVLIVGTKYERDITDDIEYVFDYNAKFVSEESGSVIHHLETGIDIEVVKDFDIELKAIIDRVEDPIPDENGVLPESNDVLLIVGLEYSF</sequence>
<accession>A0ABY9TL72</accession>
<feature type="signal peptide" evidence="1">
    <location>
        <begin position="1"/>
        <end position="25"/>
    </location>
</feature>
<evidence type="ECO:0000313" key="3">
    <source>
        <dbReference type="Proteomes" id="UP001248581"/>
    </source>
</evidence>
<keyword evidence="3" id="KW-1185">Reference proteome</keyword>
<name>A0ABY9TL72_9GAMM</name>
<organism evidence="2 3">
    <name type="scientific">Thalassotalea nanhaiensis</name>
    <dbReference type="NCBI Taxonomy" id="3065648"/>
    <lineage>
        <taxon>Bacteria</taxon>
        <taxon>Pseudomonadati</taxon>
        <taxon>Pseudomonadota</taxon>
        <taxon>Gammaproteobacteria</taxon>
        <taxon>Alteromonadales</taxon>
        <taxon>Colwelliaceae</taxon>
        <taxon>Thalassotalea</taxon>
    </lineage>
</organism>
<proteinExistence type="predicted"/>
<dbReference type="Pfam" id="PF04338">
    <property type="entry name" value="DUF481"/>
    <property type="match status" value="1"/>
</dbReference>
<dbReference type="Proteomes" id="UP001248581">
    <property type="component" value="Chromosome"/>
</dbReference>
<keyword evidence="1" id="KW-0732">Signal</keyword>
<gene>
    <name evidence="2" type="ORF">RI845_04090</name>
</gene>
<evidence type="ECO:0000256" key="1">
    <source>
        <dbReference type="SAM" id="SignalP"/>
    </source>
</evidence>
<feature type="chain" id="PRO_5045387764" evidence="1">
    <location>
        <begin position="26"/>
        <end position="375"/>
    </location>
</feature>
<reference evidence="3" key="1">
    <citation type="submission" date="2023-09" db="EMBL/GenBank/DDBJ databases">
        <authorList>
            <person name="Li S."/>
            <person name="Li X."/>
            <person name="Zhang C."/>
            <person name="Zhao Z."/>
        </authorList>
    </citation>
    <scope>NUCLEOTIDE SEQUENCE [LARGE SCALE GENOMIC DNA]</scope>
    <source>
        <strain evidence="3">SQ345</strain>
    </source>
</reference>
<evidence type="ECO:0000313" key="2">
    <source>
        <dbReference type="EMBL" id="WNC69339.1"/>
    </source>
</evidence>
<dbReference type="RefSeq" id="WP_348388482.1">
    <property type="nucleotide sequence ID" value="NZ_CP134146.1"/>
</dbReference>
<dbReference type="InterPro" id="IPR007433">
    <property type="entry name" value="DUF481"/>
</dbReference>
<protein>
    <submittedName>
        <fullName evidence="2">DUF481 domain-containing protein</fullName>
    </submittedName>
</protein>